<evidence type="ECO:0000256" key="1">
    <source>
        <dbReference type="SAM" id="SignalP"/>
    </source>
</evidence>
<dbReference type="AlphaFoldDB" id="A0A921RXZ3"/>
<reference evidence="2" key="1">
    <citation type="journal article" date="2019" name="BMC Genomics">
        <title>A new reference genome for Sorghum bicolor reveals high levels of sequence similarity between sweet and grain genotypes: implications for the genetics of sugar metabolism.</title>
        <authorList>
            <person name="Cooper E.A."/>
            <person name="Brenton Z.W."/>
            <person name="Flinn B.S."/>
            <person name="Jenkins J."/>
            <person name="Shu S."/>
            <person name="Flowers D."/>
            <person name="Luo F."/>
            <person name="Wang Y."/>
            <person name="Xia P."/>
            <person name="Barry K."/>
            <person name="Daum C."/>
            <person name="Lipzen A."/>
            <person name="Yoshinaga Y."/>
            <person name="Schmutz J."/>
            <person name="Saski C."/>
            <person name="Vermerris W."/>
            <person name="Kresovich S."/>
        </authorList>
    </citation>
    <scope>NUCLEOTIDE SEQUENCE</scope>
</reference>
<dbReference type="InterPro" id="IPR042293">
    <property type="entry name" value="ARID4"/>
</dbReference>
<evidence type="ECO:0008006" key="4">
    <source>
        <dbReference type="Google" id="ProtNLM"/>
    </source>
</evidence>
<gene>
    <name evidence="2" type="ORF">BDA96_01G179600</name>
</gene>
<accession>A0A921RXZ3</accession>
<dbReference type="PANTHER" id="PTHR46694">
    <property type="entry name" value="AT-RICH INTERACTIVE DOMAIN-CONTAINING PROTEIN 4"/>
    <property type="match status" value="1"/>
</dbReference>
<name>A0A921RXZ3_SORBI</name>
<comment type="caution">
    <text evidence="2">The sequence shown here is derived from an EMBL/GenBank/DDBJ whole genome shotgun (WGS) entry which is preliminary data.</text>
</comment>
<evidence type="ECO:0000313" key="3">
    <source>
        <dbReference type="Proteomes" id="UP000807115"/>
    </source>
</evidence>
<proteinExistence type="predicted"/>
<dbReference type="Proteomes" id="UP000807115">
    <property type="component" value="Chromosome 1"/>
</dbReference>
<evidence type="ECO:0000313" key="2">
    <source>
        <dbReference type="EMBL" id="KAG0548594.1"/>
    </source>
</evidence>
<feature type="signal peptide" evidence="1">
    <location>
        <begin position="1"/>
        <end position="24"/>
    </location>
</feature>
<reference evidence="2" key="2">
    <citation type="submission" date="2020-10" db="EMBL/GenBank/DDBJ databases">
        <authorList>
            <person name="Cooper E.A."/>
            <person name="Brenton Z.W."/>
            <person name="Flinn B.S."/>
            <person name="Jenkins J."/>
            <person name="Shu S."/>
            <person name="Flowers D."/>
            <person name="Luo F."/>
            <person name="Wang Y."/>
            <person name="Xia P."/>
            <person name="Barry K."/>
            <person name="Daum C."/>
            <person name="Lipzen A."/>
            <person name="Yoshinaga Y."/>
            <person name="Schmutz J."/>
            <person name="Saski C."/>
            <person name="Vermerris W."/>
            <person name="Kresovich S."/>
        </authorList>
    </citation>
    <scope>NUCLEOTIDE SEQUENCE</scope>
</reference>
<dbReference type="PANTHER" id="PTHR46694:SF1">
    <property type="entry name" value="AT-RICH INTERACTIVE DOMAIN-CONTAINING PROTEIN 4"/>
    <property type="match status" value="1"/>
</dbReference>
<dbReference type="EMBL" id="CM027680">
    <property type="protein sequence ID" value="KAG0548594.1"/>
    <property type="molecule type" value="Genomic_DNA"/>
</dbReference>
<protein>
    <recommendedName>
        <fullName evidence="4">FLZ-type domain-containing protein</fullName>
    </recommendedName>
</protein>
<feature type="chain" id="PRO_5037318321" description="FLZ-type domain-containing protein" evidence="1">
    <location>
        <begin position="25"/>
        <end position="87"/>
    </location>
</feature>
<organism evidence="2 3">
    <name type="scientific">Sorghum bicolor</name>
    <name type="common">Sorghum</name>
    <name type="synonym">Sorghum vulgare</name>
    <dbReference type="NCBI Taxonomy" id="4558"/>
    <lineage>
        <taxon>Eukaryota</taxon>
        <taxon>Viridiplantae</taxon>
        <taxon>Streptophyta</taxon>
        <taxon>Embryophyta</taxon>
        <taxon>Tracheophyta</taxon>
        <taxon>Spermatophyta</taxon>
        <taxon>Magnoliopsida</taxon>
        <taxon>Liliopsida</taxon>
        <taxon>Poales</taxon>
        <taxon>Poaceae</taxon>
        <taxon>PACMAD clade</taxon>
        <taxon>Panicoideae</taxon>
        <taxon>Andropogonodae</taxon>
        <taxon>Andropogoneae</taxon>
        <taxon>Sorghinae</taxon>
        <taxon>Sorghum</taxon>
    </lineage>
</organism>
<sequence length="87" mass="9562">MTTMTTAMVVSTLILLHVLRLGRSLVALGIAWVNGTPVSSFDRQDADRLLFFCSNQCKDQAIQNISYAHLSSWSASLTKDRTTGSIE</sequence>
<keyword evidence="1" id="KW-0732">Signal</keyword>